<dbReference type="Proteomes" id="UP000325055">
    <property type="component" value="Unassembled WGS sequence"/>
</dbReference>
<dbReference type="EMBL" id="VVYW01000035">
    <property type="protein sequence ID" value="KAA5402489.1"/>
    <property type="molecule type" value="Genomic_DNA"/>
</dbReference>
<organism evidence="1 2">
    <name type="scientific">Bacteroides cellulosilyticus</name>
    <dbReference type="NCBI Taxonomy" id="246787"/>
    <lineage>
        <taxon>Bacteria</taxon>
        <taxon>Pseudomonadati</taxon>
        <taxon>Bacteroidota</taxon>
        <taxon>Bacteroidia</taxon>
        <taxon>Bacteroidales</taxon>
        <taxon>Bacteroidaceae</taxon>
        <taxon>Bacteroides</taxon>
    </lineage>
</organism>
<proteinExistence type="predicted"/>
<dbReference type="GeneID" id="79860089"/>
<accession>A0A5M6A1L1</accession>
<reference evidence="1 2" key="1">
    <citation type="journal article" date="2019" name="Nat. Med.">
        <title>A library of human gut bacterial isolates paired with longitudinal multiomics data enables mechanistic microbiome research.</title>
        <authorList>
            <person name="Poyet M."/>
            <person name="Groussin M."/>
            <person name="Gibbons S.M."/>
            <person name="Avila-Pacheco J."/>
            <person name="Jiang X."/>
            <person name="Kearney S.M."/>
            <person name="Perrotta A.R."/>
            <person name="Berdy B."/>
            <person name="Zhao S."/>
            <person name="Lieberman T.D."/>
            <person name="Swanson P.K."/>
            <person name="Smith M."/>
            <person name="Roesemann S."/>
            <person name="Alexander J.E."/>
            <person name="Rich S.A."/>
            <person name="Livny J."/>
            <person name="Vlamakis H."/>
            <person name="Clish C."/>
            <person name="Bullock K."/>
            <person name="Deik A."/>
            <person name="Scott J."/>
            <person name="Pierce K.A."/>
            <person name="Xavier R.J."/>
            <person name="Alm E.J."/>
        </authorList>
    </citation>
    <scope>NUCLEOTIDE SEQUENCE [LARGE SCALE GENOMIC DNA]</scope>
    <source>
        <strain evidence="1 2">BIOML-A7</strain>
    </source>
</reference>
<dbReference type="RefSeq" id="WP_149950665.1">
    <property type="nucleotide sequence ID" value="NZ_RCXI01000036.1"/>
</dbReference>
<comment type="caution">
    <text evidence="1">The sequence shown here is derived from an EMBL/GenBank/DDBJ whole genome shotgun (WGS) entry which is preliminary data.</text>
</comment>
<evidence type="ECO:0000313" key="2">
    <source>
        <dbReference type="Proteomes" id="UP000325055"/>
    </source>
</evidence>
<dbReference type="AlphaFoldDB" id="A0A5M6A1L1"/>
<evidence type="ECO:0000313" key="1">
    <source>
        <dbReference type="EMBL" id="KAA5402489.1"/>
    </source>
</evidence>
<dbReference type="SUPFAM" id="SSF52058">
    <property type="entry name" value="L domain-like"/>
    <property type="match status" value="1"/>
</dbReference>
<name>A0A5M6A1L1_9BACE</name>
<sequence length="239" mass="27489">MDWNNYLSEEKCPSPPNAHLGVLEGEVWGHWDLSQVPKGTKILSLPTPLKRTKLSYSNWNALRNNDEIEAIKLGYIDEERIDVLSSLPNLKYLQIHCNSQDNIPDLFPLKTLQVLVLAYITRIDNIEFLKRLSNLKTLYICDLNHLYDLSPIAELSGLQELFLSNGGMSGVGKPVKSMEPLSRLLELEYLHFGVTVENRNYDISSLLHLKRLKHLSILPRFLKKGNEEKLKEMLPLLDW</sequence>
<dbReference type="Gene3D" id="3.80.10.10">
    <property type="entry name" value="Ribonuclease Inhibitor"/>
    <property type="match status" value="1"/>
</dbReference>
<protein>
    <submittedName>
        <fullName evidence="1">Leucine-rich repeat domain-containing protein</fullName>
    </submittedName>
</protein>
<gene>
    <name evidence="1" type="ORF">F2Y86_25780</name>
</gene>
<dbReference type="InterPro" id="IPR032675">
    <property type="entry name" value="LRR_dom_sf"/>
</dbReference>